<proteinExistence type="predicted"/>
<reference evidence="3 4" key="1">
    <citation type="submission" date="2019-11" db="EMBL/GenBank/DDBJ databases">
        <authorList>
            <person name="Ay H."/>
        </authorList>
    </citation>
    <scope>NUCLEOTIDE SEQUENCE [LARGE SCALE GENOMIC DNA]</scope>
    <source>
        <strain evidence="3 4">BG9H</strain>
    </source>
</reference>
<feature type="transmembrane region" description="Helical" evidence="2">
    <location>
        <begin position="59"/>
        <end position="80"/>
    </location>
</feature>
<feature type="transmembrane region" description="Helical" evidence="2">
    <location>
        <begin position="244"/>
        <end position="264"/>
    </location>
</feature>
<dbReference type="EMBL" id="WMBF01000356">
    <property type="protein sequence ID" value="MBW5424692.1"/>
    <property type="molecule type" value="Genomic_DNA"/>
</dbReference>
<feature type="transmembrane region" description="Helical" evidence="2">
    <location>
        <begin position="182"/>
        <end position="200"/>
    </location>
</feature>
<name>A0ABS6YVV8_9ACTN</name>
<feature type="transmembrane region" description="Helical" evidence="2">
    <location>
        <begin position="156"/>
        <end position="176"/>
    </location>
</feature>
<accession>A0ABS6YVV8</accession>
<comment type="caution">
    <text evidence="3">The sequence shown here is derived from an EMBL/GenBank/DDBJ whole genome shotgun (WGS) entry which is preliminary data.</text>
</comment>
<evidence type="ECO:0000256" key="2">
    <source>
        <dbReference type="SAM" id="Phobius"/>
    </source>
</evidence>
<feature type="region of interest" description="Disordered" evidence="1">
    <location>
        <begin position="1"/>
        <end position="30"/>
    </location>
</feature>
<keyword evidence="2" id="KW-0812">Transmembrane</keyword>
<keyword evidence="2" id="KW-1133">Transmembrane helix</keyword>
<organism evidence="3 4">
    <name type="scientific">Streptomyces anatolicus</name>
    <dbReference type="NCBI Taxonomy" id="2675858"/>
    <lineage>
        <taxon>Bacteria</taxon>
        <taxon>Bacillati</taxon>
        <taxon>Actinomycetota</taxon>
        <taxon>Actinomycetes</taxon>
        <taxon>Kitasatosporales</taxon>
        <taxon>Streptomycetaceae</taxon>
        <taxon>Streptomyces</taxon>
    </lineage>
</organism>
<sequence>MTNTTDAGSSSRGSLFRAAPLPEEPGPGRAWPDRAALLRAQSEALKVLTREDLSRGRGVVFFLCSAVVTLVAVLIPVLVADALGGEGRDADSAAVTAAVCLLLAIIALPALLVLRSLRARGARRSRLLRQWAAVDRGHDSEIPGGYGSQGSPHPRFFNAAAILALAFILAVLVLANASDVDVLVMLPGLAVAACFAWATVRKYADRYAWASRENVIRGRERRRNRHRERMSPSVEVQRSGIRPVLLYLALSAPVAIVVVVFAIVRPDNVTGLVLVGLIALAVLVVGLPMVALKRRRERAQLEEAVGALTSSFSAGAVVHPVRYGLGEPTGEHGAVGAAAWDCAPPRAGALVIAADRVRLRGADGSALDLPFADLAGVAYIPNTVSWLDPTVDFLLHSGESIEVRTARAEEIAHALSGAGVWTASA</sequence>
<feature type="transmembrane region" description="Helical" evidence="2">
    <location>
        <begin position="92"/>
        <end position="114"/>
    </location>
</feature>
<feature type="transmembrane region" description="Helical" evidence="2">
    <location>
        <begin position="270"/>
        <end position="292"/>
    </location>
</feature>
<keyword evidence="2" id="KW-0472">Membrane</keyword>
<keyword evidence="4" id="KW-1185">Reference proteome</keyword>
<evidence type="ECO:0000313" key="3">
    <source>
        <dbReference type="EMBL" id="MBW5424692.1"/>
    </source>
</evidence>
<protein>
    <submittedName>
        <fullName evidence="3">Uncharacterized protein</fullName>
    </submittedName>
</protein>
<dbReference type="RefSeq" id="WP_219691119.1">
    <property type="nucleotide sequence ID" value="NZ_WMBF01000356.1"/>
</dbReference>
<gene>
    <name evidence="3" type="ORF">GKQ77_24530</name>
</gene>
<dbReference type="Proteomes" id="UP001197114">
    <property type="component" value="Unassembled WGS sequence"/>
</dbReference>
<evidence type="ECO:0000313" key="4">
    <source>
        <dbReference type="Proteomes" id="UP001197114"/>
    </source>
</evidence>
<feature type="compositionally biased region" description="Polar residues" evidence="1">
    <location>
        <begin position="1"/>
        <end position="13"/>
    </location>
</feature>
<evidence type="ECO:0000256" key="1">
    <source>
        <dbReference type="SAM" id="MobiDB-lite"/>
    </source>
</evidence>